<dbReference type="GO" id="GO:0003700">
    <property type="term" value="F:DNA-binding transcription factor activity"/>
    <property type="evidence" value="ECO:0007669"/>
    <property type="project" value="InterPro"/>
</dbReference>
<dbReference type="GO" id="GO:0000976">
    <property type="term" value="F:transcription cis-regulatory region binding"/>
    <property type="evidence" value="ECO:0007669"/>
    <property type="project" value="TreeGrafter"/>
</dbReference>
<keyword evidence="2" id="KW-0805">Transcription regulation</keyword>
<dbReference type="EMBL" id="FNPI01000018">
    <property type="protein sequence ID" value="SDZ57477.1"/>
    <property type="molecule type" value="Genomic_DNA"/>
</dbReference>
<dbReference type="SUPFAM" id="SSF53850">
    <property type="entry name" value="Periplasmic binding protein-like II"/>
    <property type="match status" value="1"/>
</dbReference>
<dbReference type="STRING" id="1503961.SAMN05421736_11875"/>
<dbReference type="SUPFAM" id="SSF46785">
    <property type="entry name" value="Winged helix' DNA-binding domain"/>
    <property type="match status" value="1"/>
</dbReference>
<dbReference type="Gene3D" id="1.10.10.10">
    <property type="entry name" value="Winged helix-like DNA-binding domain superfamily/Winged helix DNA-binding domain"/>
    <property type="match status" value="1"/>
</dbReference>
<dbReference type="InterPro" id="IPR005119">
    <property type="entry name" value="LysR_subst-bd"/>
</dbReference>
<dbReference type="Proteomes" id="UP000198935">
    <property type="component" value="Unassembled WGS sequence"/>
</dbReference>
<evidence type="ECO:0000256" key="1">
    <source>
        <dbReference type="ARBA" id="ARBA00009437"/>
    </source>
</evidence>
<feature type="domain" description="HTH lysR-type" evidence="5">
    <location>
        <begin position="1"/>
        <end position="58"/>
    </location>
</feature>
<dbReference type="PANTHER" id="PTHR30126">
    <property type="entry name" value="HTH-TYPE TRANSCRIPTIONAL REGULATOR"/>
    <property type="match status" value="1"/>
</dbReference>
<keyword evidence="3 6" id="KW-0238">DNA-binding</keyword>
<evidence type="ECO:0000313" key="6">
    <source>
        <dbReference type="EMBL" id="SDZ57477.1"/>
    </source>
</evidence>
<comment type="similarity">
    <text evidence="1">Belongs to the LysR transcriptional regulatory family.</text>
</comment>
<keyword evidence="7" id="KW-1185">Reference proteome</keyword>
<dbReference type="Pfam" id="PF00126">
    <property type="entry name" value="HTH_1"/>
    <property type="match status" value="1"/>
</dbReference>
<organism evidence="6 7">
    <name type="scientific">Evansella caseinilytica</name>
    <dbReference type="NCBI Taxonomy" id="1503961"/>
    <lineage>
        <taxon>Bacteria</taxon>
        <taxon>Bacillati</taxon>
        <taxon>Bacillota</taxon>
        <taxon>Bacilli</taxon>
        <taxon>Bacillales</taxon>
        <taxon>Bacillaceae</taxon>
        <taxon>Evansella</taxon>
    </lineage>
</organism>
<evidence type="ECO:0000256" key="2">
    <source>
        <dbReference type="ARBA" id="ARBA00023015"/>
    </source>
</evidence>
<dbReference type="Pfam" id="PF03466">
    <property type="entry name" value="LysR_substrate"/>
    <property type="match status" value="1"/>
</dbReference>
<dbReference type="PROSITE" id="PS50931">
    <property type="entry name" value="HTH_LYSR"/>
    <property type="match status" value="1"/>
</dbReference>
<name>A0A1H3U5B7_9BACI</name>
<keyword evidence="4" id="KW-0804">Transcription</keyword>
<proteinExistence type="inferred from homology"/>
<accession>A0A1H3U5B7</accession>
<dbReference type="InterPro" id="IPR036388">
    <property type="entry name" value="WH-like_DNA-bd_sf"/>
</dbReference>
<protein>
    <submittedName>
        <fullName evidence="6">DNA-binding transcriptional regulator, LysR family</fullName>
    </submittedName>
</protein>
<reference evidence="7" key="1">
    <citation type="submission" date="2016-10" db="EMBL/GenBank/DDBJ databases">
        <authorList>
            <person name="Varghese N."/>
            <person name="Submissions S."/>
        </authorList>
    </citation>
    <scope>NUCLEOTIDE SEQUENCE [LARGE SCALE GENOMIC DNA]</scope>
    <source>
        <strain evidence="7">SP</strain>
    </source>
</reference>
<dbReference type="PANTHER" id="PTHR30126:SF39">
    <property type="entry name" value="HTH-TYPE TRANSCRIPTIONAL REGULATOR CYSL"/>
    <property type="match status" value="1"/>
</dbReference>
<gene>
    <name evidence="6" type="ORF">SAMN05421736_11875</name>
</gene>
<evidence type="ECO:0000256" key="4">
    <source>
        <dbReference type="ARBA" id="ARBA00023163"/>
    </source>
</evidence>
<dbReference type="InterPro" id="IPR036390">
    <property type="entry name" value="WH_DNA-bd_sf"/>
</dbReference>
<evidence type="ECO:0000313" key="7">
    <source>
        <dbReference type="Proteomes" id="UP000198935"/>
    </source>
</evidence>
<dbReference type="InterPro" id="IPR000847">
    <property type="entry name" value="LysR_HTH_N"/>
</dbReference>
<sequence length="292" mass="33983">MNFQQLDIFKRFIDEQNVSKVAKDLGLKQPTITFHLKKLEKEMRIKLYERKGDKISLLPAGVTLYHYAGQILSLVKETERVMEDYKNHQRGKLFIGTSHIPANYLLPSVFVRFSNQHPSIHLSVQVQTTPVILEKVKEKELDVGIVSEQDLKDDAVEIRRLAPDPLVLIHSPHHPFVDREKVTLEEIRNEPFILHKNGSTREIVNQWARDHELPLHVKMELSSIEAIRKMVKMQAGISILSRRAIEQDVQRKELAVKPVPQLTNNRYISLIYRKDRPITPIMQYFITALYSD</sequence>
<evidence type="ECO:0000259" key="5">
    <source>
        <dbReference type="PROSITE" id="PS50931"/>
    </source>
</evidence>
<evidence type="ECO:0000256" key="3">
    <source>
        <dbReference type="ARBA" id="ARBA00023125"/>
    </source>
</evidence>
<dbReference type="AlphaFoldDB" id="A0A1H3U5B7"/>
<dbReference type="Gene3D" id="3.40.190.290">
    <property type="match status" value="1"/>
</dbReference>